<dbReference type="Gene3D" id="2.120.10.30">
    <property type="entry name" value="TolB, C-terminal domain"/>
    <property type="match status" value="1"/>
</dbReference>
<evidence type="ECO:0000313" key="2">
    <source>
        <dbReference type="EMBL" id="SOC49152.1"/>
    </source>
</evidence>
<dbReference type="PANTHER" id="PTHR19328:SF75">
    <property type="entry name" value="ALDOSE SUGAR DEHYDROGENASE YLII"/>
    <property type="match status" value="1"/>
</dbReference>
<dbReference type="AlphaFoldDB" id="A0A285V4W7"/>
<protein>
    <submittedName>
        <fullName evidence="2">Glucose/arabinose dehydrogenase, beta-propeller fold</fullName>
    </submittedName>
</protein>
<evidence type="ECO:0000259" key="1">
    <source>
        <dbReference type="Pfam" id="PF07995"/>
    </source>
</evidence>
<dbReference type="InterPro" id="IPR011042">
    <property type="entry name" value="6-blade_b-propeller_TolB-like"/>
</dbReference>
<dbReference type="InterPro" id="IPR012938">
    <property type="entry name" value="Glc/Sorbosone_DH"/>
</dbReference>
<dbReference type="Proteomes" id="UP000219435">
    <property type="component" value="Unassembled WGS sequence"/>
</dbReference>
<gene>
    <name evidence="2" type="ORF">SAMN05660748_1871</name>
</gene>
<sequence>MALLLVACSADPAPATADPVPEGTTSLAVEVVADGLDNPWDVVEAPDGTLLVDERAGGFTAVLPDGTVREVRADLDDLFVDGETGLMGLALDPAFEGNRRLYSCQGDRAGSIQVVAWTVAPDWSSLTRVADPLVGGLPLNETSGRHGGCRLEFAPEGALLIGTGDTASGDVSQDPDSLGGKVLRADPATGEVEVWTLGHRNVQGLAVRPGGTQVFSVEHGPDRDDEVNLLREGANYGWDPDGGGSYDESVPMTDPDIPGAVPAVWSSGSPTLATSGATFLDGAAWGDYDGVLVIGLLKAQGVLALRLDDAGEVVEQFLVPELDGTYGRIRSLRSGADGALYVTTDNGDDQDRLLRITPAG</sequence>
<reference evidence="3" key="1">
    <citation type="submission" date="2017-08" db="EMBL/GenBank/DDBJ databases">
        <authorList>
            <person name="Varghese N."/>
            <person name="Submissions S."/>
        </authorList>
    </citation>
    <scope>NUCLEOTIDE SEQUENCE [LARGE SCALE GENOMIC DNA]</scope>
    <source>
        <strain evidence="3">DSM 4725</strain>
    </source>
</reference>
<organism evidence="2 3">
    <name type="scientific">Blastococcus aggregatus</name>
    <dbReference type="NCBI Taxonomy" id="38502"/>
    <lineage>
        <taxon>Bacteria</taxon>
        <taxon>Bacillati</taxon>
        <taxon>Actinomycetota</taxon>
        <taxon>Actinomycetes</taxon>
        <taxon>Geodermatophilales</taxon>
        <taxon>Geodermatophilaceae</taxon>
        <taxon>Blastococcus</taxon>
    </lineage>
</organism>
<dbReference type="PANTHER" id="PTHR19328">
    <property type="entry name" value="HEDGEHOG-INTERACTING PROTEIN"/>
    <property type="match status" value="1"/>
</dbReference>
<name>A0A285V4W7_9ACTN</name>
<dbReference type="Pfam" id="PF07995">
    <property type="entry name" value="GSDH"/>
    <property type="match status" value="1"/>
</dbReference>
<dbReference type="InterPro" id="IPR011041">
    <property type="entry name" value="Quinoprot_gluc/sorb_DH_b-prop"/>
</dbReference>
<keyword evidence="3" id="KW-1185">Reference proteome</keyword>
<dbReference type="SUPFAM" id="SSF50952">
    <property type="entry name" value="Soluble quinoprotein glucose dehydrogenase"/>
    <property type="match status" value="1"/>
</dbReference>
<evidence type="ECO:0000313" key="3">
    <source>
        <dbReference type="Proteomes" id="UP000219435"/>
    </source>
</evidence>
<feature type="domain" description="Glucose/Sorbosone dehydrogenase" evidence="1">
    <location>
        <begin position="36"/>
        <end position="349"/>
    </location>
</feature>
<accession>A0A285V4W7</accession>
<dbReference type="EMBL" id="OBQI01000002">
    <property type="protein sequence ID" value="SOC49152.1"/>
    <property type="molecule type" value="Genomic_DNA"/>
</dbReference>
<proteinExistence type="predicted"/>